<sequence>MSYNLKISRTACLTFLSILCFTIVSLGQEKAKLFVGDKAPELRYGKWLKGTPVKEYKKGHLYLFEFWATWCGPCIASMPHLSEFAREHKKEATVIAVNIWEKTGDKPYESSLPKVSKFVKGIGNKMDFNVITDSKDQFMGNEWMKAAGQGGIPCTFMVKDGIIMWIGHPVELDSVVNVVMSGNYDVAAARKKIQERNEQSDAATAPFQNLMKDYEKAIADKQYSKAIELLDSGIGTMPPFAGTFGFFKFQTLLEHVSEDSAMAFVRPWQATKPGYVGSTAAVIARQKGWKKSTYEYALELLNAQLQVPQMPASMVYEEMAGAYANMNDYKSAVQYQEKAIATARQFLKEGKFAGFIMEDTIKESEKKLAGYKKELK</sequence>
<reference evidence="2 3" key="1">
    <citation type="submission" date="2017-02" db="EMBL/GenBank/DDBJ databases">
        <authorList>
            <person name="Peterson S.W."/>
        </authorList>
    </citation>
    <scope>NUCLEOTIDE SEQUENCE [LARGE SCALE GENOMIC DNA]</scope>
    <source>
        <strain evidence="2 3">DSM 18108</strain>
    </source>
</reference>
<keyword evidence="3" id="KW-1185">Reference proteome</keyword>
<evidence type="ECO:0000259" key="1">
    <source>
        <dbReference type="PROSITE" id="PS51352"/>
    </source>
</evidence>
<keyword evidence="2" id="KW-0413">Isomerase</keyword>
<feature type="domain" description="Thioredoxin" evidence="1">
    <location>
        <begin position="33"/>
        <end position="198"/>
    </location>
</feature>
<dbReference type="AlphaFoldDB" id="A0A1T5NLA6"/>
<dbReference type="RefSeq" id="WP_159454253.1">
    <property type="nucleotide sequence ID" value="NZ_FUZZ01000001.1"/>
</dbReference>
<dbReference type="STRING" id="393003.SAMN05660461_2003"/>
<dbReference type="Proteomes" id="UP000190166">
    <property type="component" value="Unassembled WGS sequence"/>
</dbReference>
<organism evidence="2 3">
    <name type="scientific">Chitinophaga ginsengisegetis</name>
    <dbReference type="NCBI Taxonomy" id="393003"/>
    <lineage>
        <taxon>Bacteria</taxon>
        <taxon>Pseudomonadati</taxon>
        <taxon>Bacteroidota</taxon>
        <taxon>Chitinophagia</taxon>
        <taxon>Chitinophagales</taxon>
        <taxon>Chitinophagaceae</taxon>
        <taxon>Chitinophaga</taxon>
    </lineage>
</organism>
<gene>
    <name evidence="2" type="ORF">SAMN05660461_2003</name>
</gene>
<dbReference type="GO" id="GO:0016491">
    <property type="term" value="F:oxidoreductase activity"/>
    <property type="evidence" value="ECO:0007669"/>
    <property type="project" value="InterPro"/>
</dbReference>
<proteinExistence type="predicted"/>
<dbReference type="PANTHER" id="PTHR42852:SF13">
    <property type="entry name" value="PROTEIN DIPZ"/>
    <property type="match status" value="1"/>
</dbReference>
<dbReference type="EMBL" id="FUZZ01000001">
    <property type="protein sequence ID" value="SKD00928.1"/>
    <property type="molecule type" value="Genomic_DNA"/>
</dbReference>
<dbReference type="InterPro" id="IPR013766">
    <property type="entry name" value="Thioredoxin_domain"/>
</dbReference>
<dbReference type="SUPFAM" id="SSF52833">
    <property type="entry name" value="Thioredoxin-like"/>
    <property type="match status" value="1"/>
</dbReference>
<dbReference type="Pfam" id="PF08534">
    <property type="entry name" value="Redoxin"/>
    <property type="match status" value="1"/>
</dbReference>
<evidence type="ECO:0000313" key="3">
    <source>
        <dbReference type="Proteomes" id="UP000190166"/>
    </source>
</evidence>
<dbReference type="PROSITE" id="PS51352">
    <property type="entry name" value="THIOREDOXIN_2"/>
    <property type="match status" value="1"/>
</dbReference>
<dbReference type="PANTHER" id="PTHR42852">
    <property type="entry name" value="THIOL:DISULFIDE INTERCHANGE PROTEIN DSBE"/>
    <property type="match status" value="1"/>
</dbReference>
<accession>A0A1T5NLA6</accession>
<dbReference type="CDD" id="cd02966">
    <property type="entry name" value="TlpA_like_family"/>
    <property type="match status" value="1"/>
</dbReference>
<evidence type="ECO:0000313" key="2">
    <source>
        <dbReference type="EMBL" id="SKD00928.1"/>
    </source>
</evidence>
<dbReference type="InterPro" id="IPR013740">
    <property type="entry name" value="Redoxin"/>
</dbReference>
<protein>
    <submittedName>
        <fullName evidence="2">Thiol-disulfide isomerase or thioredoxin</fullName>
    </submittedName>
</protein>
<name>A0A1T5NLA6_9BACT</name>
<dbReference type="GO" id="GO:0016853">
    <property type="term" value="F:isomerase activity"/>
    <property type="evidence" value="ECO:0007669"/>
    <property type="project" value="UniProtKB-KW"/>
</dbReference>
<dbReference type="Gene3D" id="3.40.30.10">
    <property type="entry name" value="Glutaredoxin"/>
    <property type="match status" value="1"/>
</dbReference>
<dbReference type="InterPro" id="IPR036249">
    <property type="entry name" value="Thioredoxin-like_sf"/>
</dbReference>
<dbReference type="InterPro" id="IPR050553">
    <property type="entry name" value="Thioredoxin_ResA/DsbE_sf"/>
</dbReference>